<name>A0AAW7PPL5_9BACT</name>
<dbReference type="Proteomes" id="UP001171529">
    <property type="component" value="Unassembled WGS sequence"/>
</dbReference>
<accession>A0AAW7PPL5</accession>
<comment type="caution">
    <text evidence="1">The sequence shown here is derived from an EMBL/GenBank/DDBJ whole genome shotgun (WGS) entry which is preliminary data.</text>
</comment>
<sequence length="43" mass="4931">MKNSIKISSAPFAGAPYIQNYRYLVKDNKNTKEEAINKAKDNR</sequence>
<dbReference type="AlphaFoldDB" id="A0AAW7PPL5"/>
<evidence type="ECO:0000313" key="2">
    <source>
        <dbReference type="Proteomes" id="UP001171529"/>
    </source>
</evidence>
<dbReference type="RefSeq" id="WP_260892089.1">
    <property type="nucleotide sequence ID" value="NZ_CABVSS010000007.1"/>
</dbReference>
<evidence type="ECO:0000313" key="1">
    <source>
        <dbReference type="EMBL" id="MDN5063280.1"/>
    </source>
</evidence>
<proteinExistence type="predicted"/>
<protein>
    <submittedName>
        <fullName evidence="1">Uncharacterized protein</fullName>
    </submittedName>
</protein>
<dbReference type="EMBL" id="JAPZDC010000002">
    <property type="protein sequence ID" value="MDN5063280.1"/>
    <property type="molecule type" value="Genomic_DNA"/>
</dbReference>
<reference evidence="1" key="2">
    <citation type="journal article" date="2023" name="Microorganisms">
        <title>Genomic Characterization of Arcobacter butzleri Strains Isolated from Various Sources in Lithuania.</title>
        <authorList>
            <person name="Uljanovas D."/>
            <person name="Golz G."/>
            <person name="Fleischmann S."/>
            <person name="Kudirkiene E."/>
            <person name="Kasetiene N."/>
            <person name="Grineviciene A."/>
            <person name="Tamuleviciene E."/>
            <person name="Aksomaitiene J."/>
            <person name="Alter T."/>
            <person name="Malakauskas M."/>
        </authorList>
    </citation>
    <scope>NUCLEOTIDE SEQUENCE</scope>
    <source>
        <strain evidence="1">RCM39</strain>
    </source>
</reference>
<gene>
    <name evidence="1" type="ORF">O8C91_03625</name>
</gene>
<reference evidence="1" key="1">
    <citation type="submission" date="2022-12" db="EMBL/GenBank/DDBJ databases">
        <authorList>
            <person name="Uljanovas D."/>
        </authorList>
    </citation>
    <scope>NUCLEOTIDE SEQUENCE</scope>
    <source>
        <strain evidence="1">RCM39</strain>
    </source>
</reference>
<organism evidence="1 2">
    <name type="scientific">Aliarcobacter butzleri</name>
    <dbReference type="NCBI Taxonomy" id="28197"/>
    <lineage>
        <taxon>Bacteria</taxon>
        <taxon>Pseudomonadati</taxon>
        <taxon>Campylobacterota</taxon>
        <taxon>Epsilonproteobacteria</taxon>
        <taxon>Campylobacterales</taxon>
        <taxon>Arcobacteraceae</taxon>
        <taxon>Aliarcobacter</taxon>
    </lineage>
</organism>